<sequence>MVRAKAGVPGDNVGTYLISHACNSGFVVFQVNDPLGPSTTFTRSDVFVPVFYECDLQGAPQLGSTELIETNDSRVQTAIWVDNVLWITVVVREFASGEAALLYFQFVANGLDPVFVLFFGVISGEDISAETSVFCPSLDVNSNGIAAFGFTASSPTIFAGAYATVQNLDFMIEPSEAVKVGEGPYFVTGADRRNFWGFKSGMSVDPTDDNCFWAFNQYARDDTCFEVGSSILASDENVSSPHLEPFQPDMQSLEHERAVDGTEHFAEGDVRRLQTLVGCWGTAWAHICAPP</sequence>
<reference evidence="1" key="1">
    <citation type="journal article" date="2021" name="Sci. Rep.">
        <title>Diploid genomic architecture of Nitzschia inconspicua, an elite biomass production diatom.</title>
        <authorList>
            <person name="Oliver A."/>
            <person name="Podell S."/>
            <person name="Pinowska A."/>
            <person name="Traller J.C."/>
            <person name="Smith S.R."/>
            <person name="McClure R."/>
            <person name="Beliaev A."/>
            <person name="Bohutskyi P."/>
            <person name="Hill E.A."/>
            <person name="Rabines A."/>
            <person name="Zheng H."/>
            <person name="Allen L.Z."/>
            <person name="Kuo A."/>
            <person name="Grigoriev I.V."/>
            <person name="Allen A.E."/>
            <person name="Hazlebeck D."/>
            <person name="Allen E.E."/>
        </authorList>
    </citation>
    <scope>NUCLEOTIDE SEQUENCE</scope>
    <source>
        <strain evidence="1">Hildebrandi</strain>
    </source>
</reference>
<accession>A0A9K3PKL6</accession>
<organism evidence="1 2">
    <name type="scientific">Nitzschia inconspicua</name>
    <dbReference type="NCBI Taxonomy" id="303405"/>
    <lineage>
        <taxon>Eukaryota</taxon>
        <taxon>Sar</taxon>
        <taxon>Stramenopiles</taxon>
        <taxon>Ochrophyta</taxon>
        <taxon>Bacillariophyta</taxon>
        <taxon>Bacillariophyceae</taxon>
        <taxon>Bacillariophycidae</taxon>
        <taxon>Bacillariales</taxon>
        <taxon>Bacillariaceae</taxon>
        <taxon>Nitzschia</taxon>
    </lineage>
</organism>
<keyword evidence="2" id="KW-1185">Reference proteome</keyword>
<comment type="caution">
    <text evidence="1">The sequence shown here is derived from an EMBL/GenBank/DDBJ whole genome shotgun (WGS) entry which is preliminary data.</text>
</comment>
<evidence type="ECO:0000313" key="2">
    <source>
        <dbReference type="Proteomes" id="UP000693970"/>
    </source>
</evidence>
<reference evidence="1" key="2">
    <citation type="submission" date="2021-04" db="EMBL/GenBank/DDBJ databases">
        <authorList>
            <person name="Podell S."/>
        </authorList>
    </citation>
    <scope>NUCLEOTIDE SEQUENCE</scope>
    <source>
        <strain evidence="1">Hildebrandi</strain>
    </source>
</reference>
<dbReference type="AlphaFoldDB" id="A0A9K3PKL6"/>
<protein>
    <submittedName>
        <fullName evidence="1">Uncharacterized protein</fullName>
    </submittedName>
</protein>
<evidence type="ECO:0000313" key="1">
    <source>
        <dbReference type="EMBL" id="KAG7350201.1"/>
    </source>
</evidence>
<dbReference type="EMBL" id="JAGRRH010000018">
    <property type="protein sequence ID" value="KAG7350201.1"/>
    <property type="molecule type" value="Genomic_DNA"/>
</dbReference>
<name>A0A9K3PKL6_9STRA</name>
<gene>
    <name evidence="1" type="ORF">IV203_009561</name>
</gene>
<proteinExistence type="predicted"/>
<dbReference type="Proteomes" id="UP000693970">
    <property type="component" value="Unassembled WGS sequence"/>
</dbReference>